<dbReference type="CDD" id="cd11054">
    <property type="entry name" value="CYP24A1-like"/>
    <property type="match status" value="1"/>
</dbReference>
<dbReference type="EMBL" id="JASAOG010000034">
    <property type="protein sequence ID" value="KAK0060685.1"/>
    <property type="molecule type" value="Genomic_DNA"/>
</dbReference>
<dbReference type="PANTHER" id="PTHR24279">
    <property type="entry name" value="CYTOCHROME P450"/>
    <property type="match status" value="1"/>
</dbReference>
<feature type="binding site" description="axial binding residue" evidence="8">
    <location>
        <position position="457"/>
    </location>
    <ligand>
        <name>heme</name>
        <dbReference type="ChEBI" id="CHEBI:30413"/>
    </ligand>
    <ligandPart>
        <name>Fe</name>
        <dbReference type="ChEBI" id="CHEBI:18248"/>
    </ligandPart>
</feature>
<dbReference type="AlphaFoldDB" id="A0AAD8BU43"/>
<evidence type="ECO:0000256" key="3">
    <source>
        <dbReference type="ARBA" id="ARBA00022617"/>
    </source>
</evidence>
<evidence type="ECO:0000256" key="4">
    <source>
        <dbReference type="ARBA" id="ARBA00022723"/>
    </source>
</evidence>
<reference evidence="10" key="1">
    <citation type="journal article" date="2023" name="PLoS Negl. Trop. Dis.">
        <title>A genome sequence for Biomphalaria pfeifferi, the major vector snail for the human-infecting parasite Schistosoma mansoni.</title>
        <authorList>
            <person name="Bu L."/>
            <person name="Lu L."/>
            <person name="Laidemitt M.R."/>
            <person name="Zhang S.M."/>
            <person name="Mutuku M."/>
            <person name="Mkoji G."/>
            <person name="Steinauer M."/>
            <person name="Loker E.S."/>
        </authorList>
    </citation>
    <scope>NUCLEOTIDE SEQUENCE</scope>
    <source>
        <strain evidence="10">KasaAsao</strain>
    </source>
</reference>
<evidence type="ECO:0000313" key="10">
    <source>
        <dbReference type="EMBL" id="KAK0060685.1"/>
    </source>
</evidence>
<dbReference type="GO" id="GO:0005506">
    <property type="term" value="F:iron ion binding"/>
    <property type="evidence" value="ECO:0007669"/>
    <property type="project" value="InterPro"/>
</dbReference>
<sequence length="511" mass="58584">MKNFRSIIQTISRQPARQAFAVGGVATNQEQAKSFEEVPGPKGIHLWPVLGPILMYKPFTKFTSENNQLLFDSLIDKYGPVVKLRLSELSVLISDPKDIERVFQNEGQYPTNPSMSILKAYEARNGLKPSLSSSNGEQWQRLRSPVNRRLMRPNSATYYLESHNNVADDFVQLLISQEWKAEDQIDLLFRFAAENTGVVVFNTRLGLLNPGSKNKEEIELLQQTRELFNALQKTFNGESIAHSLYRNKTYLEFEKAFNTIKSYVQKHLDKAKEIVEQRKKDNKEVDSDELNLLLSLASEKKLDKDDIRGILETFYTGGSDSVAKAIQCLFYNLAHNPTKQDTLRQEIVRVMGHDTLVTAEALSKMPYLKACIKESFRLIFPTTLGPTRILNTEVVLSGYRIPAGIPIFQAYFRACKHNFSQSDQYIPERWLRSNDGQYNEQIPLIASNPFGHGARQCAGKRLALQMISLATIKVLRKTRIELQPESRNMEFIYKTFVEPKRPLQFTYRKLD</sequence>
<keyword evidence="6 8" id="KW-0408">Iron</keyword>
<gene>
    <name evidence="10" type="ORF">Bpfe_009873</name>
</gene>
<comment type="caution">
    <text evidence="10">The sequence shown here is derived from an EMBL/GenBank/DDBJ whole genome shotgun (WGS) entry which is preliminary data.</text>
</comment>
<keyword evidence="11" id="KW-1185">Reference proteome</keyword>
<dbReference type="InterPro" id="IPR001128">
    <property type="entry name" value="Cyt_P450"/>
</dbReference>
<evidence type="ECO:0000256" key="6">
    <source>
        <dbReference type="ARBA" id="ARBA00023004"/>
    </source>
</evidence>
<dbReference type="InterPro" id="IPR050479">
    <property type="entry name" value="CYP11_CYP27_families"/>
</dbReference>
<dbReference type="PANTHER" id="PTHR24279:SF120">
    <property type="entry name" value="CYTOCHROME P450"/>
    <property type="match status" value="1"/>
</dbReference>
<dbReference type="Proteomes" id="UP001233172">
    <property type="component" value="Unassembled WGS sequence"/>
</dbReference>
<keyword evidence="3 8" id="KW-0349">Heme</keyword>
<evidence type="ECO:0000256" key="9">
    <source>
        <dbReference type="RuleBase" id="RU000461"/>
    </source>
</evidence>
<keyword evidence="7 9" id="KW-0503">Monooxygenase</keyword>
<dbReference type="InterPro" id="IPR002401">
    <property type="entry name" value="Cyt_P450_E_grp-I"/>
</dbReference>
<evidence type="ECO:0000256" key="2">
    <source>
        <dbReference type="ARBA" id="ARBA00010617"/>
    </source>
</evidence>
<evidence type="ECO:0000256" key="5">
    <source>
        <dbReference type="ARBA" id="ARBA00023002"/>
    </source>
</evidence>
<dbReference type="GO" id="GO:0020037">
    <property type="term" value="F:heme binding"/>
    <property type="evidence" value="ECO:0007669"/>
    <property type="project" value="InterPro"/>
</dbReference>
<name>A0AAD8BU43_BIOPF</name>
<reference evidence="10" key="2">
    <citation type="submission" date="2023-04" db="EMBL/GenBank/DDBJ databases">
        <authorList>
            <person name="Bu L."/>
            <person name="Lu L."/>
            <person name="Laidemitt M.R."/>
            <person name="Zhang S.M."/>
            <person name="Mutuku M."/>
            <person name="Mkoji G."/>
            <person name="Steinauer M."/>
            <person name="Loker E.S."/>
        </authorList>
    </citation>
    <scope>NUCLEOTIDE SEQUENCE</scope>
    <source>
        <strain evidence="10">KasaAsao</strain>
        <tissue evidence="10">Whole Snail</tissue>
    </source>
</reference>
<protein>
    <submittedName>
        <fullName evidence="10">Cytochrome P450 12a5 mitochondrial</fullName>
    </submittedName>
</protein>
<evidence type="ECO:0000313" key="11">
    <source>
        <dbReference type="Proteomes" id="UP001233172"/>
    </source>
</evidence>
<dbReference type="PROSITE" id="PS00086">
    <property type="entry name" value="CYTOCHROME_P450"/>
    <property type="match status" value="1"/>
</dbReference>
<proteinExistence type="inferred from homology"/>
<dbReference type="GO" id="GO:0016705">
    <property type="term" value="F:oxidoreductase activity, acting on paired donors, with incorporation or reduction of molecular oxygen"/>
    <property type="evidence" value="ECO:0007669"/>
    <property type="project" value="InterPro"/>
</dbReference>
<accession>A0AAD8BU43</accession>
<comment type="cofactor">
    <cofactor evidence="1 8">
        <name>heme</name>
        <dbReference type="ChEBI" id="CHEBI:30413"/>
    </cofactor>
</comment>
<dbReference type="GO" id="GO:0004497">
    <property type="term" value="F:monooxygenase activity"/>
    <property type="evidence" value="ECO:0007669"/>
    <property type="project" value="UniProtKB-KW"/>
</dbReference>
<organism evidence="10 11">
    <name type="scientific">Biomphalaria pfeifferi</name>
    <name type="common">Bloodfluke planorb</name>
    <name type="synonym">Freshwater snail</name>
    <dbReference type="NCBI Taxonomy" id="112525"/>
    <lineage>
        <taxon>Eukaryota</taxon>
        <taxon>Metazoa</taxon>
        <taxon>Spiralia</taxon>
        <taxon>Lophotrochozoa</taxon>
        <taxon>Mollusca</taxon>
        <taxon>Gastropoda</taxon>
        <taxon>Heterobranchia</taxon>
        <taxon>Euthyneura</taxon>
        <taxon>Panpulmonata</taxon>
        <taxon>Hygrophila</taxon>
        <taxon>Lymnaeoidea</taxon>
        <taxon>Planorbidae</taxon>
        <taxon>Biomphalaria</taxon>
    </lineage>
</organism>
<keyword evidence="4 8" id="KW-0479">Metal-binding</keyword>
<dbReference type="InterPro" id="IPR017972">
    <property type="entry name" value="Cyt_P450_CS"/>
</dbReference>
<dbReference type="Pfam" id="PF00067">
    <property type="entry name" value="p450"/>
    <property type="match status" value="1"/>
</dbReference>
<dbReference type="SUPFAM" id="SSF48264">
    <property type="entry name" value="Cytochrome P450"/>
    <property type="match status" value="1"/>
</dbReference>
<keyword evidence="5 9" id="KW-0560">Oxidoreductase</keyword>
<dbReference type="InterPro" id="IPR036396">
    <property type="entry name" value="Cyt_P450_sf"/>
</dbReference>
<comment type="similarity">
    <text evidence="2 9">Belongs to the cytochrome P450 family.</text>
</comment>
<evidence type="ECO:0000256" key="1">
    <source>
        <dbReference type="ARBA" id="ARBA00001971"/>
    </source>
</evidence>
<dbReference type="PRINTS" id="PR00463">
    <property type="entry name" value="EP450I"/>
</dbReference>
<evidence type="ECO:0000256" key="8">
    <source>
        <dbReference type="PIRSR" id="PIRSR602401-1"/>
    </source>
</evidence>
<dbReference type="Gene3D" id="1.10.630.10">
    <property type="entry name" value="Cytochrome P450"/>
    <property type="match status" value="1"/>
</dbReference>
<evidence type="ECO:0000256" key="7">
    <source>
        <dbReference type="ARBA" id="ARBA00023033"/>
    </source>
</evidence>